<sequence>MISKMVRFISGRKKTILEKTISETIDILQEIKNINLSIFNEETLGVLEDIKEKLKYLNNINYRNENLNSLNGVLVELIRKYLDKSKSSTKIDIKLYASLINYKNFVDKIMLEIERE</sequence>
<gene>
    <name evidence="1" type="ORF">CLHOM_26880</name>
</gene>
<organism evidence="1 2">
    <name type="scientific">Clostridium homopropionicum DSM 5847</name>
    <dbReference type="NCBI Taxonomy" id="1121318"/>
    <lineage>
        <taxon>Bacteria</taxon>
        <taxon>Bacillati</taxon>
        <taxon>Bacillota</taxon>
        <taxon>Clostridia</taxon>
        <taxon>Eubacteriales</taxon>
        <taxon>Clostridiaceae</taxon>
        <taxon>Clostridium</taxon>
    </lineage>
</organism>
<dbReference type="EMBL" id="LHUR01000031">
    <property type="protein sequence ID" value="KOA18948.1"/>
    <property type="molecule type" value="Genomic_DNA"/>
</dbReference>
<proteinExistence type="predicted"/>
<dbReference type="PATRIC" id="fig|1121318.3.peg.2701"/>
<reference evidence="2" key="1">
    <citation type="submission" date="2015-08" db="EMBL/GenBank/DDBJ databases">
        <title>Genome sequence of the strict anaerobe Clostridium homopropionicum LuHBu1 (DSM 5847T).</title>
        <authorList>
            <person name="Poehlein A."/>
            <person name="Beck M."/>
            <person name="Schiel-Bengelsdorf B."/>
            <person name="Bengelsdorf F.R."/>
            <person name="Daniel R."/>
            <person name="Duerre P."/>
        </authorList>
    </citation>
    <scope>NUCLEOTIDE SEQUENCE [LARGE SCALE GENOMIC DNA]</scope>
    <source>
        <strain evidence="2">DSM 5847</strain>
    </source>
</reference>
<keyword evidence="2" id="KW-1185">Reference proteome</keyword>
<dbReference type="RefSeq" id="WP_052222171.1">
    <property type="nucleotide sequence ID" value="NZ_LHUR01000031.1"/>
</dbReference>
<dbReference type="STRING" id="36844.SAMN04488501_10966"/>
<evidence type="ECO:0000313" key="1">
    <source>
        <dbReference type="EMBL" id="KOA18948.1"/>
    </source>
</evidence>
<accession>A0A0L6Z820</accession>
<dbReference type="Proteomes" id="UP000037043">
    <property type="component" value="Unassembled WGS sequence"/>
</dbReference>
<comment type="caution">
    <text evidence="1">The sequence shown here is derived from an EMBL/GenBank/DDBJ whole genome shotgun (WGS) entry which is preliminary data.</text>
</comment>
<protein>
    <submittedName>
        <fullName evidence="1">Uncharacterized protein</fullName>
    </submittedName>
</protein>
<evidence type="ECO:0000313" key="2">
    <source>
        <dbReference type="Proteomes" id="UP000037043"/>
    </source>
</evidence>
<dbReference type="AlphaFoldDB" id="A0A0L6Z820"/>
<name>A0A0L6Z820_9CLOT</name>